<reference evidence="1" key="1">
    <citation type="submission" date="2014-05" db="EMBL/GenBank/DDBJ databases">
        <title>The transcriptome of the halophilic microalga Tetraselmis sp. GSL018 isolated from the Great Salt Lake, Utah.</title>
        <authorList>
            <person name="Jinkerson R.E."/>
            <person name="D'Adamo S."/>
            <person name="Posewitz M.C."/>
        </authorList>
    </citation>
    <scope>NUCLEOTIDE SEQUENCE</scope>
    <source>
        <strain evidence="1">GSL018</strain>
    </source>
</reference>
<keyword evidence="1" id="KW-0413">Isomerase</keyword>
<dbReference type="AlphaFoldDB" id="A0A061RX80"/>
<sequence>MAAAMRLRSKSEAKAAE</sequence>
<organism evidence="1">
    <name type="scientific">Tetraselmis sp. GSL018</name>
    <dbReference type="NCBI Taxonomy" id="582737"/>
    <lineage>
        <taxon>Eukaryota</taxon>
        <taxon>Viridiplantae</taxon>
        <taxon>Chlorophyta</taxon>
        <taxon>core chlorophytes</taxon>
        <taxon>Chlorodendrophyceae</taxon>
        <taxon>Chlorodendrales</taxon>
        <taxon>Chlorodendraceae</taxon>
        <taxon>Tetraselmis</taxon>
    </lineage>
</organism>
<name>A0A061RX80_9CHLO</name>
<evidence type="ECO:0000313" key="1">
    <source>
        <dbReference type="EMBL" id="JAC75379.1"/>
    </source>
</evidence>
<proteinExistence type="predicted"/>
<dbReference type="EMBL" id="GBEZ01010280">
    <property type="protein sequence ID" value="JAC75379.1"/>
    <property type="molecule type" value="Transcribed_RNA"/>
</dbReference>
<accession>A0A061RX80</accession>
<protein>
    <submittedName>
        <fullName evidence="1">Protein disulfide isomerase 1</fullName>
    </submittedName>
</protein>
<gene>
    <name evidence="1" type="ORF">TSPGSL018_23272</name>
</gene>
<dbReference type="GO" id="GO:0016853">
    <property type="term" value="F:isomerase activity"/>
    <property type="evidence" value="ECO:0007669"/>
    <property type="project" value="UniProtKB-KW"/>
</dbReference>